<feature type="compositionally biased region" description="Acidic residues" evidence="1">
    <location>
        <begin position="134"/>
        <end position="143"/>
    </location>
</feature>
<evidence type="ECO:0000256" key="2">
    <source>
        <dbReference type="SAM" id="SignalP"/>
    </source>
</evidence>
<dbReference type="EMBL" id="GAKP01011436">
    <property type="protein sequence ID" value="JAC47516.1"/>
    <property type="molecule type" value="Transcribed_RNA"/>
</dbReference>
<dbReference type="AlphaFoldDB" id="A0A034VVZ7"/>
<accession>A0A034VVZ7</accession>
<feature type="region of interest" description="Disordered" evidence="1">
    <location>
        <begin position="163"/>
        <end position="218"/>
    </location>
</feature>
<keyword evidence="2" id="KW-0732">Signal</keyword>
<evidence type="ECO:0000256" key="1">
    <source>
        <dbReference type="SAM" id="MobiDB-lite"/>
    </source>
</evidence>
<organism evidence="3">
    <name type="scientific">Bactrocera dorsalis</name>
    <name type="common">Oriental fruit fly</name>
    <name type="synonym">Dacus dorsalis</name>
    <dbReference type="NCBI Taxonomy" id="27457"/>
    <lineage>
        <taxon>Eukaryota</taxon>
        <taxon>Metazoa</taxon>
        <taxon>Ecdysozoa</taxon>
        <taxon>Arthropoda</taxon>
        <taxon>Hexapoda</taxon>
        <taxon>Insecta</taxon>
        <taxon>Pterygota</taxon>
        <taxon>Neoptera</taxon>
        <taxon>Endopterygota</taxon>
        <taxon>Diptera</taxon>
        <taxon>Brachycera</taxon>
        <taxon>Muscomorpha</taxon>
        <taxon>Tephritoidea</taxon>
        <taxon>Tephritidae</taxon>
        <taxon>Bactrocera</taxon>
        <taxon>Bactrocera</taxon>
    </lineage>
</organism>
<feature type="compositionally biased region" description="Low complexity" evidence="1">
    <location>
        <begin position="190"/>
        <end position="218"/>
    </location>
</feature>
<feature type="chain" id="PRO_5001557062" evidence="2">
    <location>
        <begin position="40"/>
        <end position="254"/>
    </location>
</feature>
<protein>
    <submittedName>
        <fullName evidence="3">Uncharacterized protein</fullName>
    </submittedName>
</protein>
<name>A0A034VVZ7_BACDO</name>
<feature type="region of interest" description="Disordered" evidence="1">
    <location>
        <begin position="97"/>
        <end position="143"/>
    </location>
</feature>
<sequence>PISPIERHQSNGSAVISKMLYSFKLSVLLTALLLHTVTSKGDRTATKSNKAQTLLIPQTELNEQDYSDEDEGSVILEVPIAAGPRDLGALLALQTTTTQRPHHDHHDHHEHHYHHHHRRPTRRPPKRRPHPCYDDDEDSDECDEHYYGRPSWQHTSHWYVAPPQPPPVASPQPSHYGPHPNYYPQPSHHPQINYPQQNYPQQQYPPQHYPQQQYPQQQYPQQYYPPPYYPSPYYPPPYYYNLPPWYFFNRTITG</sequence>
<reference evidence="3" key="1">
    <citation type="journal article" date="2014" name="BMC Genomics">
        <title>Characterizing the developmental transcriptome of the oriental fruit fly, Bactrocera dorsalis (Diptera: Tephritidae) through comparative genomic analysis with Drosophila melanogaster utilizing modENCODE datasets.</title>
        <authorList>
            <person name="Geib S.M."/>
            <person name="Calla B."/>
            <person name="Hall B."/>
            <person name="Hou S."/>
            <person name="Manoukis N.C."/>
        </authorList>
    </citation>
    <scope>NUCLEOTIDE SEQUENCE</scope>
    <source>
        <strain evidence="3">Punador</strain>
    </source>
</reference>
<feature type="non-terminal residue" evidence="3">
    <location>
        <position position="1"/>
    </location>
</feature>
<proteinExistence type="predicted"/>
<feature type="signal peptide" evidence="2">
    <location>
        <begin position="1"/>
        <end position="39"/>
    </location>
</feature>
<evidence type="ECO:0000313" key="3">
    <source>
        <dbReference type="EMBL" id="JAC47516.1"/>
    </source>
</evidence>
<feature type="compositionally biased region" description="Basic residues" evidence="1">
    <location>
        <begin position="100"/>
        <end position="130"/>
    </location>
</feature>